<dbReference type="PROSITE" id="PS00061">
    <property type="entry name" value="ADH_SHORT"/>
    <property type="match status" value="1"/>
</dbReference>
<dbReference type="InterPro" id="IPR020904">
    <property type="entry name" value="Sc_DH/Rdtase_CS"/>
</dbReference>
<evidence type="ECO:0000256" key="1">
    <source>
        <dbReference type="ARBA" id="ARBA00023002"/>
    </source>
</evidence>
<protein>
    <submittedName>
        <fullName evidence="4">Uncharacterized protein</fullName>
    </submittedName>
</protein>
<evidence type="ECO:0000313" key="4">
    <source>
        <dbReference type="EMBL" id="JAI59701.1"/>
    </source>
</evidence>
<dbReference type="Gene3D" id="3.40.50.720">
    <property type="entry name" value="NAD(P)-binding Rossmann-like Domain"/>
    <property type="match status" value="1"/>
</dbReference>
<dbReference type="PANTHER" id="PTHR43313:SF36">
    <property type="entry name" value="D-BETA-HYDROXYBUTYRATE DEHYDROGENASE, MITOCHONDRIAL"/>
    <property type="match status" value="1"/>
</dbReference>
<evidence type="ECO:0000256" key="2">
    <source>
        <dbReference type="RuleBase" id="RU000363"/>
    </source>
</evidence>
<dbReference type="PANTHER" id="PTHR43313">
    <property type="entry name" value="SHORT-CHAIN DEHYDROGENASE/REDUCTASE FAMILY 9C"/>
    <property type="match status" value="1"/>
</dbReference>
<dbReference type="GO" id="GO:0016491">
    <property type="term" value="F:oxidoreductase activity"/>
    <property type="evidence" value="ECO:0007669"/>
    <property type="project" value="UniProtKB-KW"/>
</dbReference>
<accession>A0A0P4VUW6</accession>
<name>A0A0P4VUW6_SCYOL</name>
<evidence type="ECO:0000256" key="3">
    <source>
        <dbReference type="SAM" id="Phobius"/>
    </source>
</evidence>
<dbReference type="EMBL" id="GDRN01094596">
    <property type="protein sequence ID" value="JAI59701.1"/>
    <property type="molecule type" value="Transcribed_RNA"/>
</dbReference>
<dbReference type="GO" id="GO:0008202">
    <property type="term" value="P:steroid metabolic process"/>
    <property type="evidence" value="ECO:0007669"/>
    <property type="project" value="TreeGrafter"/>
</dbReference>
<comment type="similarity">
    <text evidence="2">Belongs to the short-chain dehydrogenases/reductases (SDR) family.</text>
</comment>
<dbReference type="PRINTS" id="PR00081">
    <property type="entry name" value="GDHRDH"/>
</dbReference>
<dbReference type="PRINTS" id="PR00080">
    <property type="entry name" value="SDRFAMILY"/>
</dbReference>
<keyword evidence="1" id="KW-0560">Oxidoreductase</keyword>
<sequence length="360" mass="39521">MGWNFDKTGEVILWGGVSGGVALLLQGLGFSFCSWVFIGCWLLSAAAALQLSCIKVSAAGKAVVVTGCDHGIGHALALHLHQQGFRVFAGCLNDAGEGAARLREQQSDRLIVLPMDVTKQEQLIAAVQEVKLQLPEGEVLWGLVNNAAIMARGYVEWVPLQTYKKMIDVNVLGVLAATKAFLPLIRRARGRVVNMSSVSGVIGTGIMSPYTITKYAVEGLSDCLRQEMRQWGVAVCAVEPSNFNAATQLVTAEGVENQALEMWASMPEVVRSDYGKHHFDRIMRLQRESAQGGEKDLTPVLDALTEALTQRFPRARYRVVDTYYFLKVAAAIHLPEWMFDLLYLPQQTFLSMTSRACNPS</sequence>
<dbReference type="SUPFAM" id="SSF51735">
    <property type="entry name" value="NAD(P)-binding Rossmann-fold domains"/>
    <property type="match status" value="1"/>
</dbReference>
<keyword evidence="3" id="KW-0812">Transmembrane</keyword>
<dbReference type="InterPro" id="IPR036291">
    <property type="entry name" value="NAD(P)-bd_dom_sf"/>
</dbReference>
<proteinExistence type="inferred from homology"/>
<keyword evidence="3" id="KW-0472">Membrane</keyword>
<reference evidence="4" key="1">
    <citation type="submission" date="2015-09" db="EMBL/GenBank/DDBJ databases">
        <title>Scylla olivacea transcriptome.</title>
        <authorList>
            <person name="Ikhwanuddin M."/>
        </authorList>
    </citation>
    <scope>NUCLEOTIDE SEQUENCE</scope>
</reference>
<organism evidence="4">
    <name type="scientific">Scylla olivacea</name>
    <name type="common">Orange mud crab</name>
    <name type="synonym">Cancer olivacea</name>
    <dbReference type="NCBI Taxonomy" id="85551"/>
    <lineage>
        <taxon>Eukaryota</taxon>
        <taxon>Metazoa</taxon>
        <taxon>Ecdysozoa</taxon>
        <taxon>Arthropoda</taxon>
        <taxon>Crustacea</taxon>
        <taxon>Multicrustacea</taxon>
        <taxon>Malacostraca</taxon>
        <taxon>Eumalacostraca</taxon>
        <taxon>Eucarida</taxon>
        <taxon>Decapoda</taxon>
        <taxon>Pleocyemata</taxon>
        <taxon>Brachyura</taxon>
        <taxon>Eubrachyura</taxon>
        <taxon>Portunoidea</taxon>
        <taxon>Portunidae</taxon>
        <taxon>Portuninae</taxon>
        <taxon>Scylla</taxon>
    </lineage>
</organism>
<dbReference type="AlphaFoldDB" id="A0A0P4VUW6"/>
<feature type="transmembrane region" description="Helical" evidence="3">
    <location>
        <begin position="12"/>
        <end position="43"/>
    </location>
</feature>
<keyword evidence="3" id="KW-1133">Transmembrane helix</keyword>
<dbReference type="InterPro" id="IPR002347">
    <property type="entry name" value="SDR_fam"/>
</dbReference>
<dbReference type="Pfam" id="PF00106">
    <property type="entry name" value="adh_short"/>
    <property type="match status" value="1"/>
</dbReference>